<keyword evidence="2" id="KW-1185">Reference proteome</keyword>
<protein>
    <submittedName>
        <fullName evidence="1">Uncharacterized protein</fullName>
    </submittedName>
</protein>
<proteinExistence type="predicted"/>
<dbReference type="RefSeq" id="WP_409551341.1">
    <property type="nucleotide sequence ID" value="NZ_JBKBDE010000007.1"/>
</dbReference>
<dbReference type="EMBL" id="JBKBDE010000007">
    <property type="protein sequence ID" value="MFN6552958.1"/>
    <property type="molecule type" value="Genomic_DNA"/>
</dbReference>
<evidence type="ECO:0000313" key="1">
    <source>
        <dbReference type="EMBL" id="MFN6552958.1"/>
    </source>
</evidence>
<comment type="caution">
    <text evidence="1">The sequence shown here is derived from an EMBL/GenBank/DDBJ whole genome shotgun (WGS) entry which is preliminary data.</text>
</comment>
<gene>
    <name evidence="1" type="ORF">ACK4CP_21355</name>
</gene>
<dbReference type="Proteomes" id="UP001635817">
    <property type="component" value="Unassembled WGS sequence"/>
</dbReference>
<evidence type="ECO:0000313" key="2">
    <source>
        <dbReference type="Proteomes" id="UP001635817"/>
    </source>
</evidence>
<accession>A0ABW9M1A3</accession>
<reference evidence="1 2" key="1">
    <citation type="submission" date="2024-12" db="EMBL/GenBank/DDBJ databases">
        <title>The coexistence of Mycolicibacterium septicum and Mycolicibacterium nivoides in clinical samples.</title>
        <authorList>
            <person name="Wang C."/>
            <person name="Feng Y."/>
            <person name="Zong Z."/>
        </authorList>
    </citation>
    <scope>NUCLEOTIDE SEQUENCE [LARGE SCALE GENOMIC DNA]</scope>
    <source>
        <strain evidence="1 2">120310</strain>
    </source>
</reference>
<organism evidence="1 2">
    <name type="scientific">Mycolicibacterium septicum</name>
    <dbReference type="NCBI Taxonomy" id="98668"/>
    <lineage>
        <taxon>Bacteria</taxon>
        <taxon>Bacillati</taxon>
        <taxon>Actinomycetota</taxon>
        <taxon>Actinomycetes</taxon>
        <taxon>Mycobacteriales</taxon>
        <taxon>Mycobacteriaceae</taxon>
        <taxon>Mycolicibacterium</taxon>
    </lineage>
</organism>
<name>A0ABW9M1A3_9MYCO</name>
<sequence>MGGLQVGLLDMITASKPAADTFTRANYLSAVGARADSFWVPDHLNAIFPRAPSFYRVVRGIKRL</sequence>